<name>A0A2D0IYX7_9GAMM</name>
<reference evidence="3 5" key="2">
    <citation type="submission" date="2018-09" db="EMBL/GenBank/DDBJ databases">
        <title>Genomic Encyclopedia of Archaeal and Bacterial Type Strains, Phase II (KMG-II): from individual species to whole genera.</title>
        <authorList>
            <person name="Goeker M."/>
        </authorList>
    </citation>
    <scope>NUCLEOTIDE SEQUENCE [LARGE SCALE GENOMIC DNA]</scope>
    <source>
        <strain evidence="3 5">DSM 16337</strain>
    </source>
</reference>
<feature type="chain" id="PRO_5013197725" evidence="1">
    <location>
        <begin position="23"/>
        <end position="169"/>
    </location>
</feature>
<comment type="caution">
    <text evidence="2">The sequence shown here is derived from an EMBL/GenBank/DDBJ whole genome shotgun (WGS) entry which is preliminary data.</text>
</comment>
<accession>A0A2D0IYX7</accession>
<dbReference type="OrthoDB" id="6444367at2"/>
<evidence type="ECO:0000313" key="4">
    <source>
        <dbReference type="Proteomes" id="UP000225605"/>
    </source>
</evidence>
<evidence type="ECO:0000313" key="5">
    <source>
        <dbReference type="Proteomes" id="UP000283568"/>
    </source>
</evidence>
<reference evidence="2 4" key="1">
    <citation type="journal article" date="2017" name="Nat. Microbiol.">
        <title>Natural product diversity associated with the nematode symbionts Photorhabdus and Xenorhabdus.</title>
        <authorList>
            <person name="Tobias N.J."/>
            <person name="Wolff H."/>
            <person name="Djahanschiri B."/>
            <person name="Grundmann F."/>
            <person name="Kronenwerth M."/>
            <person name="Shi Y.M."/>
            <person name="Simonyi S."/>
            <person name="Grun P."/>
            <person name="Shapiro-Ilan D."/>
            <person name="Pidot S.J."/>
            <person name="Stinear T.P."/>
            <person name="Ebersberger I."/>
            <person name="Bode H.B."/>
        </authorList>
    </citation>
    <scope>NUCLEOTIDE SEQUENCE [LARGE SCALE GENOMIC DNA]</scope>
    <source>
        <strain evidence="2 4">DSM 16337</strain>
    </source>
</reference>
<dbReference type="Proteomes" id="UP000225605">
    <property type="component" value="Unassembled WGS sequence"/>
</dbReference>
<evidence type="ECO:0000256" key="1">
    <source>
        <dbReference type="SAM" id="SignalP"/>
    </source>
</evidence>
<dbReference type="AlphaFoldDB" id="A0A2D0IYX7"/>
<sequence>MRLLIQILCFSSITLASLPSLARFSTPVEIMQQIQERGINSVVAEINAEHNQDKIIQNIATGDKQWLQVAFKLSPNIHPEFSRKITNALSIALIENPVEVLSLTKSHRTLSFTDVCNIPPTIRGLSQQRAFAKKIIDNLRAAEKSNRGENRYNIETCIWQFEKMHSTYM</sequence>
<keyword evidence="5" id="KW-1185">Reference proteome</keyword>
<gene>
    <name evidence="3" type="ORF">BDE27_0095</name>
    <name evidence="2" type="ORF">Xehl_00111</name>
</gene>
<dbReference type="EMBL" id="RAQI01000001">
    <property type="protein sequence ID" value="RKE92464.1"/>
    <property type="molecule type" value="Genomic_DNA"/>
</dbReference>
<dbReference type="EMBL" id="NIBT01000001">
    <property type="protein sequence ID" value="PHM27122.1"/>
    <property type="molecule type" value="Genomic_DNA"/>
</dbReference>
<keyword evidence="1" id="KW-0732">Signal</keyword>
<protein>
    <submittedName>
        <fullName evidence="2">Uncharacterized protein</fullName>
    </submittedName>
</protein>
<dbReference type="Proteomes" id="UP000283568">
    <property type="component" value="Unassembled WGS sequence"/>
</dbReference>
<evidence type="ECO:0000313" key="3">
    <source>
        <dbReference type="EMBL" id="RKE92464.1"/>
    </source>
</evidence>
<feature type="signal peptide" evidence="1">
    <location>
        <begin position="1"/>
        <end position="22"/>
    </location>
</feature>
<organism evidence="2 4">
    <name type="scientific">Xenorhabdus ehlersii</name>
    <dbReference type="NCBI Taxonomy" id="290111"/>
    <lineage>
        <taxon>Bacteria</taxon>
        <taxon>Pseudomonadati</taxon>
        <taxon>Pseudomonadota</taxon>
        <taxon>Gammaproteobacteria</taxon>
        <taxon>Enterobacterales</taxon>
        <taxon>Morganellaceae</taxon>
        <taxon>Xenorhabdus</taxon>
    </lineage>
</organism>
<proteinExistence type="predicted"/>
<evidence type="ECO:0000313" key="2">
    <source>
        <dbReference type="EMBL" id="PHM27122.1"/>
    </source>
</evidence>